<protein>
    <submittedName>
        <fullName evidence="1">Unannotated protein</fullName>
    </submittedName>
</protein>
<evidence type="ECO:0000313" key="1">
    <source>
        <dbReference type="EMBL" id="CAB4582108.1"/>
    </source>
</evidence>
<dbReference type="EMBL" id="CAEZTW010000079">
    <property type="protein sequence ID" value="CAB4582108.1"/>
    <property type="molecule type" value="Genomic_DNA"/>
</dbReference>
<accession>A0A6J6FC10</accession>
<gene>
    <name evidence="1" type="ORF">UFOPK1766_00520</name>
</gene>
<dbReference type="AlphaFoldDB" id="A0A6J6FC10"/>
<organism evidence="1">
    <name type="scientific">freshwater metagenome</name>
    <dbReference type="NCBI Taxonomy" id="449393"/>
    <lineage>
        <taxon>unclassified sequences</taxon>
        <taxon>metagenomes</taxon>
        <taxon>ecological metagenomes</taxon>
    </lineage>
</organism>
<reference evidence="1" key="1">
    <citation type="submission" date="2020-05" db="EMBL/GenBank/DDBJ databases">
        <authorList>
            <person name="Chiriac C."/>
            <person name="Salcher M."/>
            <person name="Ghai R."/>
            <person name="Kavagutti S V."/>
        </authorList>
    </citation>
    <scope>NUCLEOTIDE SEQUENCE</scope>
</reference>
<proteinExistence type="predicted"/>
<sequence>MAGATLISNADEFEIGATRKEVTTKSEVIIDFKRIGSRLTVCDDWSMPPVDLSATFKQNYIWRILAPGNWRLIGVHK</sequence>
<name>A0A6J6FC10_9ZZZZ</name>